<reference evidence="2" key="1">
    <citation type="submission" date="2021-01" db="EMBL/GenBank/DDBJ databases">
        <authorList>
            <consortium name="Genoscope - CEA"/>
            <person name="William W."/>
        </authorList>
    </citation>
    <scope>NUCLEOTIDE SEQUENCE</scope>
</reference>
<evidence type="ECO:0008006" key="4">
    <source>
        <dbReference type="Google" id="ProtNLM"/>
    </source>
</evidence>
<feature type="transmembrane region" description="Helical" evidence="1">
    <location>
        <begin position="232"/>
        <end position="259"/>
    </location>
</feature>
<dbReference type="Proteomes" id="UP000683925">
    <property type="component" value="Unassembled WGS sequence"/>
</dbReference>
<accession>A0A8S1UCK0</accession>
<keyword evidence="3" id="KW-1185">Reference proteome</keyword>
<organism evidence="2 3">
    <name type="scientific">Paramecium octaurelia</name>
    <dbReference type="NCBI Taxonomy" id="43137"/>
    <lineage>
        <taxon>Eukaryota</taxon>
        <taxon>Sar</taxon>
        <taxon>Alveolata</taxon>
        <taxon>Ciliophora</taxon>
        <taxon>Intramacronucleata</taxon>
        <taxon>Oligohymenophorea</taxon>
        <taxon>Peniculida</taxon>
        <taxon>Parameciidae</taxon>
        <taxon>Paramecium</taxon>
    </lineage>
</organism>
<protein>
    <recommendedName>
        <fullName evidence="4">Transmembrane protein</fullName>
    </recommendedName>
</protein>
<feature type="transmembrane region" description="Helical" evidence="1">
    <location>
        <begin position="196"/>
        <end position="220"/>
    </location>
</feature>
<gene>
    <name evidence="2" type="ORF">POCTA_138.1.T0400016</name>
</gene>
<evidence type="ECO:0000313" key="2">
    <source>
        <dbReference type="EMBL" id="CAD8161412.1"/>
    </source>
</evidence>
<dbReference type="OMA" id="HDENCEA"/>
<name>A0A8S1UCK0_PAROT</name>
<dbReference type="EMBL" id="CAJJDP010000040">
    <property type="protein sequence ID" value="CAD8161412.1"/>
    <property type="molecule type" value="Genomic_DNA"/>
</dbReference>
<evidence type="ECO:0000256" key="1">
    <source>
        <dbReference type="SAM" id="Phobius"/>
    </source>
</evidence>
<sequence length="730" mass="85978">MKMLLCSIQLIVQDQSKQIISVFYIMKKLDQFNCRLFLEIFQTQPLNFKIQPIQIIYGMMIQLILMKQRRQSNQYNFLKSKNNCWLVSGQHHLFLHAEYITISPEFQALIPAIPLVLLEAPQSIIDEARVQIQTITKRALFEQSVGQIQFLLKLYDYYETWNKLNGYQATIQTIWSVLNGSLQITSLFYFSNEPDMFISALIVLTAVNPILQMLSFAIFQKRVFKAFSTLKQLAYVFFFAIFNFLKIWDIVMICLYLGVEDFTAEVSRTFSSEAYLKFKSYASKFKGSIATSVFKYDLVQIDPKDIFQIKNQPFYEAVMWRANVEEVLNKIPQFFVYILSLSSTQIDPLWIASIFQQIKESIQAVKDILEVVIKDYFIPALILCSVSVDQFFSSMLYLSSISNQILLEYPKSFQIVSKVQEQYLREKFIFKINLKTLNFSNYADLKKQKMLAQFRYVLAQIKTVLEIDQAQRLFCMGPELNDLIRCLKVSPLYQLKLNYYLDEINPIHIPHINAFIKNCPQRLQFLQLSVESKNFTQMSFCVGRAETLKAFSFSYLQIITKLIHNPAAVVGLIMLNIDQNFLILDRYDFEQLYFEIFGNLILDICRQLFNRFTQYQVFKASVINNNEAIQNFYFVQNLISNYLEILDLTFENIRLDFGAFQFTNLSIFKMILIKCEFDSKRLRNILNNLNNRTRQVYIDMSQCSLRFTAIQQRELVRQLEQRRIDVFIKI</sequence>
<keyword evidence="1" id="KW-1133">Transmembrane helix</keyword>
<keyword evidence="1" id="KW-0812">Transmembrane</keyword>
<evidence type="ECO:0000313" key="3">
    <source>
        <dbReference type="Proteomes" id="UP000683925"/>
    </source>
</evidence>
<keyword evidence="1" id="KW-0472">Membrane</keyword>
<proteinExistence type="predicted"/>
<comment type="caution">
    <text evidence="2">The sequence shown here is derived from an EMBL/GenBank/DDBJ whole genome shotgun (WGS) entry which is preliminary data.</text>
</comment>
<dbReference type="AlphaFoldDB" id="A0A8S1UCK0"/>